<sequence length="822" mass="91185">MQSNIRSSSHENGQVSEQGSGQRAGSSRAGTVKNTLTINTPQLLSCDPFLSSAATRLSSTPFTSCALDIAETTSVAAPKQSLDPKHTAHAPTTMIRDFEAWNANIGELSELQELSGCRVAIEAAHYLQHRILSHPRAREPLVPALGGLPLGMKQYIEEDLNTFESLQIEPWFVFSGLDITKPDDPFQQKQREAGVNTVAWNLYDSNEAEASVAKFGESTYVTPEDLFRFLQSILIERKVHFQIAPYSAWAQLAYLEKETLVHAVSGASEVLLFECDKVVTSWNLEDKTFSWTKRAKCIADLERFASSGRVTEDIFVDALLLAGTPFLPTLPNLSSPNRTELLKPHGAIKMIMSSGRTGYSVVINNKDDPRFGNYVDRYCKARLAVKNHPILTTEGKVEPLNASQMSADANQFLGQRLSDELHYLQSHGIINSRLLQWRTSCEINDQPPIDGGMAQEYQKLVTTKLTPLRTAALNLLSTPLHHWYRVKSLEQTCWFADAATGKLHKKEISMRDLPEHQAIAETWNVKEATFKEVVSSNEGSGPLGSAILALTSDDFIANTVAKKDTNNLLSTPDEILYNSIWRFLAVREYVDAKHNLTPWGFVLAQTIASLDGNAELEESAVLAVELLRLEDLNGDITMFPYNGAPMRGNAKDQHANMLISRVAALGTLQHKPIGFTGPLSQHLLGYGSIVNLVRQTLRDLVEATCANMFLTGCCERKTDLSTLVTKFPFLLPNNCALGIGIKSYLDELTNNPDPTSAESKARVIDTVSTRYFPQSIDFKHDLHTAFALWDAVFAGVKASGTKISQQNKTLWTETNDWLRERR</sequence>
<protein>
    <submittedName>
        <fullName evidence="1">Uncharacterized protein</fullName>
    </submittedName>
</protein>
<keyword evidence="2" id="KW-1185">Reference proteome</keyword>
<evidence type="ECO:0000313" key="2">
    <source>
        <dbReference type="Proteomes" id="UP001153331"/>
    </source>
</evidence>
<reference evidence="1" key="1">
    <citation type="submission" date="2022-11" db="EMBL/GenBank/DDBJ databases">
        <title>Genome Sequence of Boeremia exigua.</title>
        <authorList>
            <person name="Buettner E."/>
        </authorList>
    </citation>
    <scope>NUCLEOTIDE SEQUENCE</scope>
    <source>
        <strain evidence="1">CU02</strain>
    </source>
</reference>
<dbReference type="EMBL" id="JAPHNI010000738">
    <property type="protein sequence ID" value="KAJ8108516.1"/>
    <property type="molecule type" value="Genomic_DNA"/>
</dbReference>
<accession>A0ACC2HZI7</accession>
<comment type="caution">
    <text evidence="1">The sequence shown here is derived from an EMBL/GenBank/DDBJ whole genome shotgun (WGS) entry which is preliminary data.</text>
</comment>
<organism evidence="1 2">
    <name type="scientific">Boeremia exigua</name>
    <dbReference type="NCBI Taxonomy" id="749465"/>
    <lineage>
        <taxon>Eukaryota</taxon>
        <taxon>Fungi</taxon>
        <taxon>Dikarya</taxon>
        <taxon>Ascomycota</taxon>
        <taxon>Pezizomycotina</taxon>
        <taxon>Dothideomycetes</taxon>
        <taxon>Pleosporomycetidae</taxon>
        <taxon>Pleosporales</taxon>
        <taxon>Pleosporineae</taxon>
        <taxon>Didymellaceae</taxon>
        <taxon>Boeremia</taxon>
    </lineage>
</organism>
<evidence type="ECO:0000313" key="1">
    <source>
        <dbReference type="EMBL" id="KAJ8108516.1"/>
    </source>
</evidence>
<proteinExistence type="predicted"/>
<dbReference type="Proteomes" id="UP001153331">
    <property type="component" value="Unassembled WGS sequence"/>
</dbReference>
<gene>
    <name evidence="1" type="ORF">OPT61_g8122</name>
</gene>
<name>A0ACC2HZI7_9PLEO</name>